<proteinExistence type="predicted"/>
<accession>A0A6L2JV43</accession>
<sequence length="335" mass="38202">MLLMQAQENRVVLDEEKLLFIAGKQTNMFDDDVDKAPVQDLALSEDNVFQADQCDAFDSDVDEAPTTHTMFMVNLLSANLIYDEAGPSYDLDILSDIQDHDNYLDSVDKYQESALYNGHEIVKTTRAPAVVHDLGDTLETPEKTRKKMLKKMKSPLCVENRVKIASPDYSKENYLATFIPHRLLTLEQIFWSSDILILKPISKMTVVMNAVNTIFRFSEIRDAYTVEQARCLELEATNSLLTENDKLKAQLKGKMKCVTLDTIKLKVLAPGMYAIDVEPILPRNMNNREVHLDYLKHLKESVETLREIVEGARIEKPLDIHLKMLGFTQSDLKNC</sequence>
<reference evidence="1" key="1">
    <citation type="journal article" date="2019" name="Sci. Rep.">
        <title>Draft genome of Tanacetum cinerariifolium, the natural source of mosquito coil.</title>
        <authorList>
            <person name="Yamashiro T."/>
            <person name="Shiraishi A."/>
            <person name="Satake H."/>
            <person name="Nakayama K."/>
        </authorList>
    </citation>
    <scope>NUCLEOTIDE SEQUENCE</scope>
</reference>
<organism evidence="1">
    <name type="scientific">Tanacetum cinerariifolium</name>
    <name type="common">Dalmatian daisy</name>
    <name type="synonym">Chrysanthemum cinerariifolium</name>
    <dbReference type="NCBI Taxonomy" id="118510"/>
    <lineage>
        <taxon>Eukaryota</taxon>
        <taxon>Viridiplantae</taxon>
        <taxon>Streptophyta</taxon>
        <taxon>Embryophyta</taxon>
        <taxon>Tracheophyta</taxon>
        <taxon>Spermatophyta</taxon>
        <taxon>Magnoliopsida</taxon>
        <taxon>eudicotyledons</taxon>
        <taxon>Gunneridae</taxon>
        <taxon>Pentapetalae</taxon>
        <taxon>asterids</taxon>
        <taxon>campanulids</taxon>
        <taxon>Asterales</taxon>
        <taxon>Asteraceae</taxon>
        <taxon>Asteroideae</taxon>
        <taxon>Anthemideae</taxon>
        <taxon>Anthemidinae</taxon>
        <taxon>Tanacetum</taxon>
    </lineage>
</organism>
<protein>
    <submittedName>
        <fullName evidence="1">Retrovirus-related Pol polyprotein from transposon TNT 1-94</fullName>
    </submittedName>
</protein>
<gene>
    <name evidence="1" type="ORF">Tci_012558</name>
</gene>
<evidence type="ECO:0000313" key="1">
    <source>
        <dbReference type="EMBL" id="GEU40580.1"/>
    </source>
</evidence>
<dbReference type="EMBL" id="BKCJ010001320">
    <property type="protein sequence ID" value="GEU40580.1"/>
    <property type="molecule type" value="Genomic_DNA"/>
</dbReference>
<comment type="caution">
    <text evidence="1">The sequence shown here is derived from an EMBL/GenBank/DDBJ whole genome shotgun (WGS) entry which is preliminary data.</text>
</comment>
<dbReference type="AlphaFoldDB" id="A0A6L2JV43"/>
<name>A0A6L2JV43_TANCI</name>